<feature type="compositionally biased region" description="Basic and acidic residues" evidence="1">
    <location>
        <begin position="1"/>
        <end position="12"/>
    </location>
</feature>
<dbReference type="AlphaFoldDB" id="A0A5C7J3F2"/>
<evidence type="ECO:0008006" key="3">
    <source>
        <dbReference type="Google" id="ProtNLM"/>
    </source>
</evidence>
<reference evidence="2" key="1">
    <citation type="submission" date="2018-09" db="EMBL/GenBank/DDBJ databases">
        <title>Metagenome Assembled Genomes from an Advanced Water Purification Facility.</title>
        <authorList>
            <person name="Stamps B.W."/>
            <person name="Spear J.R."/>
        </authorList>
    </citation>
    <scope>NUCLEOTIDE SEQUENCE [LARGE SCALE GENOMIC DNA]</scope>
    <source>
        <strain evidence="2">Bin_63_2</strain>
    </source>
</reference>
<proteinExistence type="predicted"/>
<gene>
    <name evidence="2" type="ORF">E6Q11_06670</name>
</gene>
<evidence type="ECO:0000256" key="1">
    <source>
        <dbReference type="SAM" id="MobiDB-lite"/>
    </source>
</evidence>
<name>A0A5C7J3F2_9BACT</name>
<comment type="caution">
    <text evidence="2">The sequence shown here is derived from an EMBL/GenBank/DDBJ whole genome shotgun (WGS) entry which is preliminary data.</text>
</comment>
<sequence>MRKKLTAAEKKARKEKKRVQEIQKQIRSQLSIIGFHRIFEYEDDADGAIKEKEINDANQKISELEKQI</sequence>
<dbReference type="Proteomes" id="UP000321026">
    <property type="component" value="Unassembled WGS sequence"/>
</dbReference>
<dbReference type="EMBL" id="SSDS01000105">
    <property type="protein sequence ID" value="TXG75794.1"/>
    <property type="molecule type" value="Genomic_DNA"/>
</dbReference>
<evidence type="ECO:0000313" key="2">
    <source>
        <dbReference type="EMBL" id="TXG75794.1"/>
    </source>
</evidence>
<protein>
    <recommendedName>
        <fullName evidence="3">EF-hand domain-containing protein</fullName>
    </recommendedName>
</protein>
<organism evidence="2">
    <name type="scientific">Candidatus Dojkabacteria bacterium</name>
    <dbReference type="NCBI Taxonomy" id="2099670"/>
    <lineage>
        <taxon>Bacteria</taxon>
        <taxon>Candidatus Dojkabacteria</taxon>
    </lineage>
</organism>
<accession>A0A5C7J3F2</accession>
<feature type="region of interest" description="Disordered" evidence="1">
    <location>
        <begin position="1"/>
        <end position="20"/>
    </location>
</feature>